<gene>
    <name evidence="2" type="ORF">ACF05T_07675</name>
</gene>
<reference evidence="2 3" key="1">
    <citation type="submission" date="2024-10" db="EMBL/GenBank/DDBJ databases">
        <title>The Natural Products Discovery Center: Release of the First 8490 Sequenced Strains for Exploring Actinobacteria Biosynthetic Diversity.</title>
        <authorList>
            <person name="Kalkreuter E."/>
            <person name="Kautsar S.A."/>
            <person name="Yang D."/>
            <person name="Bader C.D."/>
            <person name="Teijaro C.N."/>
            <person name="Fluegel L."/>
            <person name="Davis C.M."/>
            <person name="Simpson J.R."/>
            <person name="Lauterbach L."/>
            <person name="Steele A.D."/>
            <person name="Gui C."/>
            <person name="Meng S."/>
            <person name="Li G."/>
            <person name="Viehrig K."/>
            <person name="Ye F."/>
            <person name="Su P."/>
            <person name="Kiefer A.F."/>
            <person name="Nichols A."/>
            <person name="Cepeda A.J."/>
            <person name="Yan W."/>
            <person name="Fan B."/>
            <person name="Jiang Y."/>
            <person name="Adhikari A."/>
            <person name="Zheng C.-J."/>
            <person name="Schuster L."/>
            <person name="Cowan T.M."/>
            <person name="Smanski M.J."/>
            <person name="Chevrette M.G."/>
            <person name="De Carvalho L.P.S."/>
            <person name="Shen B."/>
        </authorList>
    </citation>
    <scope>NUCLEOTIDE SEQUENCE [LARGE SCALE GENOMIC DNA]</scope>
    <source>
        <strain evidence="2 3">NPDC015755</strain>
    </source>
</reference>
<evidence type="ECO:0000256" key="1">
    <source>
        <dbReference type="SAM" id="MobiDB-lite"/>
    </source>
</evidence>
<evidence type="ECO:0000313" key="3">
    <source>
        <dbReference type="Proteomes" id="UP001603013"/>
    </source>
</evidence>
<accession>A0ABW6Y8M5</accession>
<dbReference type="RefSeq" id="WP_391933564.1">
    <property type="nucleotide sequence ID" value="NZ_JBIBSM010000003.1"/>
</dbReference>
<evidence type="ECO:0008006" key="4">
    <source>
        <dbReference type="Google" id="ProtNLM"/>
    </source>
</evidence>
<organism evidence="2 3">
    <name type="scientific">Streptomyces lateritius</name>
    <dbReference type="NCBI Taxonomy" id="67313"/>
    <lineage>
        <taxon>Bacteria</taxon>
        <taxon>Bacillati</taxon>
        <taxon>Actinomycetota</taxon>
        <taxon>Actinomycetes</taxon>
        <taxon>Kitasatosporales</taxon>
        <taxon>Streptomycetaceae</taxon>
        <taxon>Streptomyces</taxon>
    </lineage>
</organism>
<protein>
    <recommendedName>
        <fullName evidence="4">Polyprenyl synthetase</fullName>
    </recommendedName>
</protein>
<name>A0ABW6Y8M5_9ACTN</name>
<sequence>MTHGTGPERGLRRSDAVLLAAGAADWALDGLAGAARGLRGLLGRADRDALAADGRQELRARGRLALDRLTLDRLAPSSPAYLEVLARQVAARRADEVDGADGGDGGDVRRDG</sequence>
<keyword evidence="3" id="KW-1185">Reference proteome</keyword>
<evidence type="ECO:0000313" key="2">
    <source>
        <dbReference type="EMBL" id="MFF8275980.1"/>
    </source>
</evidence>
<comment type="caution">
    <text evidence="2">The sequence shown here is derived from an EMBL/GenBank/DDBJ whole genome shotgun (WGS) entry which is preliminary data.</text>
</comment>
<dbReference type="Proteomes" id="UP001603013">
    <property type="component" value="Unassembled WGS sequence"/>
</dbReference>
<proteinExistence type="predicted"/>
<dbReference type="EMBL" id="JBIBSM010000003">
    <property type="protein sequence ID" value="MFF8275980.1"/>
    <property type="molecule type" value="Genomic_DNA"/>
</dbReference>
<feature type="region of interest" description="Disordered" evidence="1">
    <location>
        <begin position="92"/>
        <end position="112"/>
    </location>
</feature>